<comment type="caution">
    <text evidence="2">The sequence shown here is derived from an EMBL/GenBank/DDBJ whole genome shotgun (WGS) entry which is preliminary data.</text>
</comment>
<dbReference type="EMBL" id="JAPEVA010000066">
    <property type="protein sequence ID" value="KAJ4402011.1"/>
    <property type="molecule type" value="Genomic_DNA"/>
</dbReference>
<dbReference type="OrthoDB" id="4760831at2759"/>
<evidence type="ECO:0000313" key="2">
    <source>
        <dbReference type="EMBL" id="KAJ4402011.1"/>
    </source>
</evidence>
<evidence type="ECO:0000256" key="1">
    <source>
        <dbReference type="SAM" id="MobiDB-lite"/>
    </source>
</evidence>
<protein>
    <submittedName>
        <fullName evidence="2">Phosphatidylinositol-4-phosphate 5-kinase</fullName>
        <ecNumber evidence="2">2.7.1.68</ecNumber>
    </submittedName>
</protein>
<gene>
    <name evidence="2" type="primary">MSS4_2</name>
    <name evidence="2" type="ORF">N0V91_007516</name>
</gene>
<dbReference type="GO" id="GO:0016308">
    <property type="term" value="F:1-phosphatidylinositol-4-phosphate 5-kinase activity"/>
    <property type="evidence" value="ECO:0007669"/>
    <property type="project" value="UniProtKB-EC"/>
</dbReference>
<evidence type="ECO:0000313" key="3">
    <source>
        <dbReference type="Proteomes" id="UP001140510"/>
    </source>
</evidence>
<accession>A0A9W8Z8E9</accession>
<feature type="region of interest" description="Disordered" evidence="1">
    <location>
        <begin position="395"/>
        <end position="447"/>
    </location>
</feature>
<dbReference type="Proteomes" id="UP001140510">
    <property type="component" value="Unassembled WGS sequence"/>
</dbReference>
<reference evidence="2" key="1">
    <citation type="submission" date="2022-10" db="EMBL/GenBank/DDBJ databases">
        <title>Tapping the CABI collections for fungal endophytes: first genome assemblies for Collariella, Neodidymelliopsis, Ascochyta clinopodiicola, Didymella pomorum, Didymosphaeria variabile, Neocosmospora piperis and Neocucurbitaria cava.</title>
        <authorList>
            <person name="Hill R."/>
        </authorList>
    </citation>
    <scope>NUCLEOTIDE SEQUENCE</scope>
    <source>
        <strain evidence="2">IMI 355091</strain>
    </source>
</reference>
<keyword evidence="3" id="KW-1185">Reference proteome</keyword>
<dbReference type="AlphaFoldDB" id="A0A9W8Z8E9"/>
<proteinExistence type="predicted"/>
<feature type="compositionally biased region" description="Polar residues" evidence="1">
    <location>
        <begin position="431"/>
        <end position="447"/>
    </location>
</feature>
<organism evidence="2 3">
    <name type="scientific">Didymella pomorum</name>
    <dbReference type="NCBI Taxonomy" id="749634"/>
    <lineage>
        <taxon>Eukaryota</taxon>
        <taxon>Fungi</taxon>
        <taxon>Dikarya</taxon>
        <taxon>Ascomycota</taxon>
        <taxon>Pezizomycotina</taxon>
        <taxon>Dothideomycetes</taxon>
        <taxon>Pleosporomycetidae</taxon>
        <taxon>Pleosporales</taxon>
        <taxon>Pleosporineae</taxon>
        <taxon>Didymellaceae</taxon>
        <taxon>Didymella</taxon>
    </lineage>
</organism>
<name>A0A9W8Z8E9_9PLEO</name>
<sequence length="447" mass="50201">MCTQQPHHDTVPFTATGEAHIGVLTGADLVPDLCRDDSCAVSPTDDEKKEETQRQAWFENAVKKKLNIPNSYIQVAPLIIRWSPEIDDYDDGHTSEIAQLKTVFDRFGFKTSKEVHLNANMPQHTLNAAIANHIAGNDGENKLIIIYYTGHGILGEDDYLQFAAEDDVNGKATAYWYKAEVPLLDSESMRADVLAIFDCCYASNVKGCQDSRRLYDLLAACPEGKPAKAPGKNSFSQRLIDTLNKMLDEDLDQRILTTRIMDEMNKECRFPVKLHDRLHKGKSDGRHVQLVRINDGSKKKTQNAAKRFQKVAREEARVTLRFSLYEAALSQVQIERWAGHLVTASNSTKANIPLRQIEWVRMEKSPGGRWRDAIGAVIKNHPAQRFRDTVNTAIENTTSEIDRPETRKRTHQQPASTGAKRQAQGLHLTPGSRSSPRFMTPESNAGP</sequence>
<keyword evidence="2" id="KW-0808">Transferase</keyword>
<dbReference type="EC" id="2.7.1.68" evidence="2"/>